<evidence type="ECO:0000313" key="3">
    <source>
        <dbReference type="Proteomes" id="UP000011205"/>
    </source>
</evidence>
<dbReference type="PATRIC" id="fig|1160705.3.peg.7596"/>
<proteinExistence type="predicted"/>
<evidence type="ECO:0000313" key="2">
    <source>
        <dbReference type="EMBL" id="ELS51384.1"/>
    </source>
</evidence>
<gene>
    <name evidence="2" type="ORF">STVIR_7685</name>
</gene>
<feature type="compositionally biased region" description="Low complexity" evidence="1">
    <location>
        <begin position="104"/>
        <end position="135"/>
    </location>
</feature>
<organism evidence="2 3">
    <name type="scientific">Streptomyces viridochromogenes Tue57</name>
    <dbReference type="NCBI Taxonomy" id="1160705"/>
    <lineage>
        <taxon>Bacteria</taxon>
        <taxon>Bacillati</taxon>
        <taxon>Actinomycetota</taxon>
        <taxon>Actinomycetes</taxon>
        <taxon>Kitasatosporales</taxon>
        <taxon>Streptomycetaceae</taxon>
        <taxon>Streptomyces</taxon>
    </lineage>
</organism>
<sequence>MDERLGQVATQLALTYVVLLGEESGRPAGRPGPLEPAEGPDAVAEVVRGQRHVESAQQEDALGLAEWFGAVLKAVQVPVLNQPGLERSPHTALSREWVHHRFSSSHSPASGSGRRRSTAATATRTAASASGASRS</sequence>
<name>L8P5B0_STRVR</name>
<protein>
    <submittedName>
        <fullName evidence="2">Uncharacterized protein</fullName>
    </submittedName>
</protein>
<dbReference type="AlphaFoldDB" id="L8P5B0"/>
<comment type="caution">
    <text evidence="2">The sequence shown here is derived from an EMBL/GenBank/DDBJ whole genome shotgun (WGS) entry which is preliminary data.</text>
</comment>
<evidence type="ECO:0000256" key="1">
    <source>
        <dbReference type="SAM" id="MobiDB-lite"/>
    </source>
</evidence>
<dbReference type="Proteomes" id="UP000011205">
    <property type="component" value="Unassembled WGS sequence"/>
</dbReference>
<dbReference type="EMBL" id="AMLP01000234">
    <property type="protein sequence ID" value="ELS51384.1"/>
    <property type="molecule type" value="Genomic_DNA"/>
</dbReference>
<feature type="region of interest" description="Disordered" evidence="1">
    <location>
        <begin position="84"/>
        <end position="135"/>
    </location>
</feature>
<accession>L8P5B0</accession>
<reference evidence="2 3" key="1">
    <citation type="journal article" date="2013" name="Genome Announc.">
        <title>Draft Genome Sequence of Streptomyces viridochromogenes Strain Tu57, Producer of Avilamycin.</title>
        <authorList>
            <person name="Gruning B.A."/>
            <person name="Erxleben A."/>
            <person name="Hahnlein A."/>
            <person name="Gunther S."/>
        </authorList>
    </citation>
    <scope>NUCLEOTIDE SEQUENCE [LARGE SCALE GENOMIC DNA]</scope>
    <source>
        <strain evidence="2 3">Tue57</strain>
    </source>
</reference>